<keyword evidence="3" id="KW-1185">Reference proteome</keyword>
<dbReference type="OrthoDB" id="5389781at2759"/>
<dbReference type="AlphaFoldDB" id="A0A8H7AM79"/>
<feature type="region of interest" description="Disordered" evidence="1">
    <location>
        <begin position="87"/>
        <end position="106"/>
    </location>
</feature>
<comment type="caution">
    <text evidence="2">The sequence shown here is derived from an EMBL/GenBank/DDBJ whole genome shotgun (WGS) entry which is preliminary data.</text>
</comment>
<feature type="region of interest" description="Disordered" evidence="1">
    <location>
        <begin position="116"/>
        <end position="137"/>
    </location>
</feature>
<evidence type="ECO:0000313" key="2">
    <source>
        <dbReference type="EMBL" id="KAF7507650.1"/>
    </source>
</evidence>
<proteinExistence type="predicted"/>
<accession>A0A8H7AM79</accession>
<dbReference type="EMBL" id="JAACFV010000065">
    <property type="protein sequence ID" value="KAF7507650.1"/>
    <property type="molecule type" value="Genomic_DNA"/>
</dbReference>
<organism evidence="2 3">
    <name type="scientific">Endocarpon pusillum</name>
    <dbReference type="NCBI Taxonomy" id="364733"/>
    <lineage>
        <taxon>Eukaryota</taxon>
        <taxon>Fungi</taxon>
        <taxon>Dikarya</taxon>
        <taxon>Ascomycota</taxon>
        <taxon>Pezizomycotina</taxon>
        <taxon>Eurotiomycetes</taxon>
        <taxon>Chaetothyriomycetidae</taxon>
        <taxon>Verrucariales</taxon>
        <taxon>Verrucariaceae</taxon>
        <taxon>Endocarpon</taxon>
    </lineage>
</organism>
<reference evidence="2" key="1">
    <citation type="submission" date="2020-02" db="EMBL/GenBank/DDBJ databases">
        <authorList>
            <person name="Palmer J.M."/>
        </authorList>
    </citation>
    <scope>NUCLEOTIDE SEQUENCE</scope>
    <source>
        <strain evidence="2">EPUS1.4</strain>
        <tissue evidence="2">Thallus</tissue>
    </source>
</reference>
<sequence length="184" mass="20838">MLEKAWVADSQHDLQDVPFWAKSDPVVSQILDSRSPSPPVQRRHPVNHLLSPISPRSDDLTLAGSETTITTAYGSPMLKDRIHLLQTPSSRNSPRSHLPNNQTKSQKYLKAVYSLNPRSKRNSQIKATPPSKRKSYNTAAKIRKIMQKPAMGTRLRNINDFYELGLKGVAIRQSESPRPYRSRD</sequence>
<protein>
    <submittedName>
        <fullName evidence="2">Uncharacterized protein</fullName>
    </submittedName>
</protein>
<feature type="region of interest" description="Disordered" evidence="1">
    <location>
        <begin position="32"/>
        <end position="52"/>
    </location>
</feature>
<gene>
    <name evidence="2" type="ORF">GJ744_010203</name>
</gene>
<evidence type="ECO:0000256" key="1">
    <source>
        <dbReference type="SAM" id="MobiDB-lite"/>
    </source>
</evidence>
<evidence type="ECO:0000313" key="3">
    <source>
        <dbReference type="Proteomes" id="UP000606974"/>
    </source>
</evidence>
<dbReference type="Proteomes" id="UP000606974">
    <property type="component" value="Unassembled WGS sequence"/>
</dbReference>
<name>A0A8H7AM79_9EURO</name>